<organism evidence="3 4">
    <name type="scientific">Cupriavidus numazuensis</name>
    <dbReference type="NCBI Taxonomy" id="221992"/>
    <lineage>
        <taxon>Bacteria</taxon>
        <taxon>Pseudomonadati</taxon>
        <taxon>Pseudomonadota</taxon>
        <taxon>Betaproteobacteria</taxon>
        <taxon>Burkholderiales</taxon>
        <taxon>Burkholderiaceae</taxon>
        <taxon>Cupriavidus</taxon>
    </lineage>
</organism>
<keyword evidence="1" id="KW-1133">Transmembrane helix</keyword>
<accession>A0ABM8TIK7</accession>
<proteinExistence type="predicted"/>
<evidence type="ECO:0000313" key="4">
    <source>
        <dbReference type="Proteomes" id="UP000672657"/>
    </source>
</evidence>
<comment type="caution">
    <text evidence="3">The sequence shown here is derived from an EMBL/GenBank/DDBJ whole genome shotgun (WGS) entry which is preliminary data.</text>
</comment>
<dbReference type="Pfam" id="PF11127">
    <property type="entry name" value="YgaP-like_TM"/>
    <property type="match status" value="1"/>
</dbReference>
<dbReference type="Proteomes" id="UP000672657">
    <property type="component" value="Unassembled WGS sequence"/>
</dbReference>
<gene>
    <name evidence="3" type="ORF">LMG26411_03233</name>
</gene>
<protein>
    <recommendedName>
        <fullName evidence="2">Inner membrane protein YgaP-like transmembrane domain-containing protein</fullName>
    </recommendedName>
</protein>
<dbReference type="RefSeq" id="WP_211954270.1">
    <property type="nucleotide sequence ID" value="NZ_CAJPVI010000018.1"/>
</dbReference>
<dbReference type="EMBL" id="CAJPVI010000018">
    <property type="protein sequence ID" value="CAG2147918.1"/>
    <property type="molecule type" value="Genomic_DNA"/>
</dbReference>
<evidence type="ECO:0000259" key="2">
    <source>
        <dbReference type="Pfam" id="PF11127"/>
    </source>
</evidence>
<keyword evidence="4" id="KW-1185">Reference proteome</keyword>
<evidence type="ECO:0000256" key="1">
    <source>
        <dbReference type="SAM" id="Phobius"/>
    </source>
</evidence>
<keyword evidence="1" id="KW-0472">Membrane</keyword>
<dbReference type="InterPro" id="IPR021309">
    <property type="entry name" value="YgaP-like_TM"/>
</dbReference>
<feature type="domain" description="Inner membrane protein YgaP-like transmembrane" evidence="2">
    <location>
        <begin position="1"/>
        <end position="61"/>
    </location>
</feature>
<name>A0ABM8TIK7_9BURK</name>
<evidence type="ECO:0000313" key="3">
    <source>
        <dbReference type="EMBL" id="CAG2147918.1"/>
    </source>
</evidence>
<sequence>MQANVGTLDRTLRIVIGLALIVLAATGHIGAWGWIGIVPLATGILRVCPAYSLLGVKTCPASTPDAK</sequence>
<keyword evidence="1" id="KW-0812">Transmembrane</keyword>
<reference evidence="3 4" key="1">
    <citation type="submission" date="2021-03" db="EMBL/GenBank/DDBJ databases">
        <authorList>
            <person name="Peeters C."/>
        </authorList>
    </citation>
    <scope>NUCLEOTIDE SEQUENCE [LARGE SCALE GENOMIC DNA]</scope>
    <source>
        <strain evidence="3 4">LMG 26411</strain>
    </source>
</reference>
<feature type="transmembrane region" description="Helical" evidence="1">
    <location>
        <begin position="12"/>
        <end position="35"/>
    </location>
</feature>